<dbReference type="CDD" id="cd21140">
    <property type="entry name" value="Cas6_I-like"/>
    <property type="match status" value="1"/>
</dbReference>
<sequence length="272" mass="31971">MRAKVIFDVEGEKMPILYRHRFMDLIISALAESNRDYKLFLYPEDKTDRKIVKPFTFSVMLPQNYYLKKEKFKIFDFEVEDIVFYLSNDKRISLFISSCSYEFFVNLYNGLLSLKEFKFSSDLTLKLSKVYMLNERKINSKEVVLKTMSPILIETANDKPIIPFDESGDLLKEESLSVFNEEFNALHNRILKDIRGFQLYEKLFFSPVKIRKQVVKHALRDFTKQTGKPYMILTTFEGIFKLRGDPKDLLMLYQLGIGLRTGQGFGMVEVIT</sequence>
<evidence type="ECO:0000256" key="1">
    <source>
        <dbReference type="ARBA" id="ARBA00023118"/>
    </source>
</evidence>
<accession>A0A7U6GDH9</accession>
<dbReference type="RefSeq" id="WP_014452801.1">
    <property type="nucleotide sequence ID" value="NC_017096.1"/>
</dbReference>
<evidence type="ECO:0000259" key="2">
    <source>
        <dbReference type="Pfam" id="PF01881"/>
    </source>
</evidence>
<keyword evidence="4" id="KW-1185">Reference proteome</keyword>
<dbReference type="InterPro" id="IPR049435">
    <property type="entry name" value="Cas_Cas6_C"/>
</dbReference>
<dbReference type="OrthoDB" id="45555at2"/>
<dbReference type="Gene3D" id="3.30.70.1890">
    <property type="match status" value="1"/>
</dbReference>
<dbReference type="AlphaFoldDB" id="A0A7U6GDH9"/>
<dbReference type="GO" id="GO:0016788">
    <property type="term" value="F:hydrolase activity, acting on ester bonds"/>
    <property type="evidence" value="ECO:0007669"/>
    <property type="project" value="InterPro"/>
</dbReference>
<dbReference type="Pfam" id="PF01881">
    <property type="entry name" value="Cas_Cas6_C"/>
    <property type="match status" value="1"/>
</dbReference>
<dbReference type="Proteomes" id="UP000004793">
    <property type="component" value="Chromosome"/>
</dbReference>
<evidence type="ECO:0000313" key="4">
    <source>
        <dbReference type="Proteomes" id="UP000004793"/>
    </source>
</evidence>
<dbReference type="KEGG" id="cex:CSE_02680"/>
<dbReference type="InterPro" id="IPR045747">
    <property type="entry name" value="CRISPR-assoc_prot_Cas6_N_sf"/>
</dbReference>
<dbReference type="Gene3D" id="3.30.70.1900">
    <property type="match status" value="1"/>
</dbReference>
<dbReference type="NCBIfam" id="TIGR01877">
    <property type="entry name" value="cas_cas6"/>
    <property type="match status" value="1"/>
</dbReference>
<organism evidence="3 4">
    <name type="scientific">Caldisericum exile (strain DSM 21853 / NBRC 104410 / AZM16c01)</name>
    <dbReference type="NCBI Taxonomy" id="511051"/>
    <lineage>
        <taxon>Bacteria</taxon>
        <taxon>Pseudomonadati</taxon>
        <taxon>Caldisericota/Cryosericota group</taxon>
        <taxon>Caldisericota</taxon>
        <taxon>Caldisericia</taxon>
        <taxon>Caldisericales</taxon>
        <taxon>Caldisericaceae</taxon>
        <taxon>Caldisericum</taxon>
    </lineage>
</organism>
<dbReference type="PANTHER" id="PTHR36984:SF3">
    <property type="entry name" value="CRISPR-ASSOCIATED ENDORIBONUCLEASE CAS6"/>
    <property type="match status" value="1"/>
</dbReference>
<dbReference type="GO" id="GO:0051607">
    <property type="term" value="P:defense response to virus"/>
    <property type="evidence" value="ECO:0007669"/>
    <property type="project" value="UniProtKB-KW"/>
</dbReference>
<feature type="domain" description="CRISPR associated protein Cas6 C-terminal" evidence="2">
    <location>
        <begin position="134"/>
        <end position="270"/>
    </location>
</feature>
<gene>
    <name evidence="3" type="ordered locus">CSE_02680</name>
</gene>
<dbReference type="EMBL" id="AP012051">
    <property type="protein sequence ID" value="BAL80394.1"/>
    <property type="molecule type" value="Genomic_DNA"/>
</dbReference>
<dbReference type="InterPro" id="IPR010156">
    <property type="entry name" value="CRISPR-assoc_prot_Cas6"/>
</dbReference>
<protein>
    <submittedName>
        <fullName evidence="3">CRISPR-associated protein</fullName>
    </submittedName>
</protein>
<reference evidence="3 4" key="1">
    <citation type="submission" date="2011-01" db="EMBL/GenBank/DDBJ databases">
        <title>Whole genome sequence of Caldisericum exile AZM16c01.</title>
        <authorList>
            <person name="Narita-Yamada S."/>
            <person name="Kawakoshi A."/>
            <person name="Nakamura S."/>
            <person name="Sasagawa M."/>
            <person name="Fukada J."/>
            <person name="Sekine M."/>
            <person name="Kato Y."/>
            <person name="Fukai R."/>
            <person name="Sasaki K."/>
            <person name="Hanamaki A."/>
            <person name="Narita H."/>
            <person name="Konno Y."/>
            <person name="Mori K."/>
            <person name="Yamazaki S."/>
            <person name="Suzuki K."/>
            <person name="Fujita N."/>
        </authorList>
    </citation>
    <scope>NUCLEOTIDE SEQUENCE [LARGE SCALE GENOMIC DNA]</scope>
    <source>
        <strain evidence="4">DSM 21853 / NBRC 104410 / AZM16c01</strain>
    </source>
</reference>
<dbReference type="PANTHER" id="PTHR36984">
    <property type="entry name" value="CRISPR-ASSOCIATED ENDORIBONUCLEASE CAS6 1"/>
    <property type="match status" value="1"/>
</dbReference>
<name>A0A7U6GDH9_CALEA</name>
<evidence type="ECO:0000313" key="3">
    <source>
        <dbReference type="EMBL" id="BAL80394.1"/>
    </source>
</evidence>
<proteinExistence type="predicted"/>
<keyword evidence="1" id="KW-0051">Antiviral defense</keyword>